<dbReference type="AlphaFoldDB" id="A0A372JQU1"/>
<feature type="non-terminal residue" evidence="1">
    <location>
        <position position="63"/>
    </location>
</feature>
<sequence length="63" mass="6623">MSESLIVVPVAVALLALAAAALDAVFCAVAAGIPGPWRAWDAPLRETARLLVRQRRATLAADR</sequence>
<comment type="caution">
    <text evidence="1">The sequence shown here is derived from an EMBL/GenBank/DDBJ whole genome shotgun (WGS) entry which is preliminary data.</text>
</comment>
<evidence type="ECO:0000313" key="2">
    <source>
        <dbReference type="Proteomes" id="UP000261811"/>
    </source>
</evidence>
<dbReference type="EMBL" id="QURH01000134">
    <property type="protein sequence ID" value="RFU42330.1"/>
    <property type="molecule type" value="Genomic_DNA"/>
</dbReference>
<reference evidence="1 2" key="1">
    <citation type="submission" date="2018-08" db="EMBL/GenBank/DDBJ databases">
        <title>Actinomadura jelena sp. nov., a novel Actinomycete isolated from soil in Chad.</title>
        <authorList>
            <person name="Shi L."/>
        </authorList>
    </citation>
    <scope>NUCLEOTIDE SEQUENCE [LARGE SCALE GENOMIC DNA]</scope>
    <source>
        <strain evidence="1 2">NEAU-G17</strain>
    </source>
</reference>
<evidence type="ECO:0000313" key="1">
    <source>
        <dbReference type="EMBL" id="RFU42330.1"/>
    </source>
</evidence>
<gene>
    <name evidence="1" type="ORF">DZF91_07095</name>
</gene>
<keyword evidence="2" id="KW-1185">Reference proteome</keyword>
<name>A0A372JQU1_9ACTN</name>
<protein>
    <submittedName>
        <fullName evidence="1">NADH-quinone oxidoreductase subunit H</fullName>
    </submittedName>
</protein>
<dbReference type="Proteomes" id="UP000261811">
    <property type="component" value="Unassembled WGS sequence"/>
</dbReference>
<accession>A0A372JQU1</accession>
<proteinExistence type="predicted"/>
<organism evidence="1 2">
    <name type="scientific">Actinomadura logoneensis</name>
    <dbReference type="NCBI Taxonomy" id="2293572"/>
    <lineage>
        <taxon>Bacteria</taxon>
        <taxon>Bacillati</taxon>
        <taxon>Actinomycetota</taxon>
        <taxon>Actinomycetes</taxon>
        <taxon>Streptosporangiales</taxon>
        <taxon>Thermomonosporaceae</taxon>
        <taxon>Actinomadura</taxon>
    </lineage>
</organism>